<evidence type="ECO:0000313" key="2">
    <source>
        <dbReference type="Proteomes" id="UP001217089"/>
    </source>
</evidence>
<name>A0ABQ9DYY6_TEGGR</name>
<dbReference type="Proteomes" id="UP001217089">
    <property type="component" value="Unassembled WGS sequence"/>
</dbReference>
<sequence length="82" mass="9548">MHSEFQNIAYAEYAWPESYDRQQLEVRCIDSSHLLTRTRRKVYKGGIERLSSKHWLKAASTRKTFFDLSNGSNDTHVGTNVL</sequence>
<organism evidence="1 2">
    <name type="scientific">Tegillarca granosa</name>
    <name type="common">Malaysian cockle</name>
    <name type="synonym">Anadara granosa</name>
    <dbReference type="NCBI Taxonomy" id="220873"/>
    <lineage>
        <taxon>Eukaryota</taxon>
        <taxon>Metazoa</taxon>
        <taxon>Spiralia</taxon>
        <taxon>Lophotrochozoa</taxon>
        <taxon>Mollusca</taxon>
        <taxon>Bivalvia</taxon>
        <taxon>Autobranchia</taxon>
        <taxon>Pteriomorphia</taxon>
        <taxon>Arcoida</taxon>
        <taxon>Arcoidea</taxon>
        <taxon>Arcidae</taxon>
        <taxon>Tegillarca</taxon>
    </lineage>
</organism>
<comment type="caution">
    <text evidence="1">The sequence shown here is derived from an EMBL/GenBank/DDBJ whole genome shotgun (WGS) entry which is preliminary data.</text>
</comment>
<gene>
    <name evidence="1" type="ORF">KUTeg_025050</name>
</gene>
<evidence type="ECO:0000313" key="1">
    <source>
        <dbReference type="EMBL" id="KAJ8298519.1"/>
    </source>
</evidence>
<keyword evidence="2" id="KW-1185">Reference proteome</keyword>
<dbReference type="EMBL" id="JARBDR010000923">
    <property type="protein sequence ID" value="KAJ8298519.1"/>
    <property type="molecule type" value="Genomic_DNA"/>
</dbReference>
<accession>A0ABQ9DYY6</accession>
<protein>
    <submittedName>
        <fullName evidence="1">Uncharacterized protein</fullName>
    </submittedName>
</protein>
<proteinExistence type="predicted"/>
<reference evidence="1 2" key="1">
    <citation type="submission" date="2022-12" db="EMBL/GenBank/DDBJ databases">
        <title>Chromosome-level genome of Tegillarca granosa.</title>
        <authorList>
            <person name="Kim J."/>
        </authorList>
    </citation>
    <scope>NUCLEOTIDE SEQUENCE [LARGE SCALE GENOMIC DNA]</scope>
    <source>
        <strain evidence="1">Teg-2019</strain>
        <tissue evidence="1">Adductor muscle</tissue>
    </source>
</reference>